<feature type="domain" description="C2H2-type" evidence="9">
    <location>
        <begin position="45"/>
        <end position="75"/>
    </location>
</feature>
<dbReference type="OrthoDB" id="8922241at2759"/>
<dbReference type="SMART" id="SM00355">
    <property type="entry name" value="ZnF_C2H2"/>
    <property type="match status" value="2"/>
</dbReference>
<evidence type="ECO:0000256" key="6">
    <source>
        <dbReference type="ARBA" id="ARBA00023242"/>
    </source>
</evidence>
<evidence type="ECO:0000313" key="10">
    <source>
        <dbReference type="EMBL" id="ORX64315.1"/>
    </source>
</evidence>
<dbReference type="Gene3D" id="3.30.160.60">
    <property type="entry name" value="Classic Zinc Finger"/>
    <property type="match status" value="2"/>
</dbReference>
<evidence type="ECO:0000256" key="3">
    <source>
        <dbReference type="ARBA" id="ARBA00022737"/>
    </source>
</evidence>
<evidence type="ECO:0000256" key="5">
    <source>
        <dbReference type="ARBA" id="ARBA00022833"/>
    </source>
</evidence>
<proteinExistence type="predicted"/>
<evidence type="ECO:0000313" key="11">
    <source>
        <dbReference type="Proteomes" id="UP000193498"/>
    </source>
</evidence>
<keyword evidence="3" id="KW-0677">Repeat</keyword>
<evidence type="ECO:0000256" key="2">
    <source>
        <dbReference type="ARBA" id="ARBA00022723"/>
    </source>
</evidence>
<keyword evidence="5" id="KW-0862">Zinc</keyword>
<keyword evidence="11" id="KW-1185">Reference proteome</keyword>
<name>A0A1Y1VTH5_9FUNG</name>
<feature type="domain" description="C2H2-type" evidence="9">
    <location>
        <begin position="17"/>
        <end position="44"/>
    </location>
</feature>
<dbReference type="PANTHER" id="PTHR24394">
    <property type="entry name" value="ZINC FINGER PROTEIN"/>
    <property type="match status" value="1"/>
</dbReference>
<keyword evidence="2" id="KW-0479">Metal-binding</keyword>
<evidence type="ECO:0000256" key="8">
    <source>
        <dbReference type="SAM" id="MobiDB-lite"/>
    </source>
</evidence>
<accession>A0A1Y1VTH5</accession>
<dbReference type="GO" id="GO:1990837">
    <property type="term" value="F:sequence-specific double-stranded DNA binding"/>
    <property type="evidence" value="ECO:0007669"/>
    <property type="project" value="UniProtKB-ARBA"/>
</dbReference>
<dbReference type="SUPFAM" id="SSF57667">
    <property type="entry name" value="beta-beta-alpha zinc fingers"/>
    <property type="match status" value="1"/>
</dbReference>
<dbReference type="GO" id="GO:0000981">
    <property type="term" value="F:DNA-binding transcription factor activity, RNA polymerase II-specific"/>
    <property type="evidence" value="ECO:0007669"/>
    <property type="project" value="TreeGrafter"/>
</dbReference>
<dbReference type="GO" id="GO:0005634">
    <property type="term" value="C:nucleus"/>
    <property type="evidence" value="ECO:0007669"/>
    <property type="project" value="UniProtKB-SubCell"/>
</dbReference>
<reference evidence="10 11" key="1">
    <citation type="submission" date="2016-07" db="EMBL/GenBank/DDBJ databases">
        <title>Pervasive Adenine N6-methylation of Active Genes in Fungi.</title>
        <authorList>
            <consortium name="DOE Joint Genome Institute"/>
            <person name="Mondo S.J."/>
            <person name="Dannebaum R.O."/>
            <person name="Kuo R.C."/>
            <person name="Labutti K."/>
            <person name="Haridas S."/>
            <person name="Kuo A."/>
            <person name="Salamov A."/>
            <person name="Ahrendt S.R."/>
            <person name="Lipzen A."/>
            <person name="Sullivan W."/>
            <person name="Andreopoulos W.B."/>
            <person name="Clum A."/>
            <person name="Lindquist E."/>
            <person name="Daum C."/>
            <person name="Ramamoorthy G.K."/>
            <person name="Gryganskyi A."/>
            <person name="Culley D."/>
            <person name="Magnuson J.K."/>
            <person name="James T.Y."/>
            <person name="O'Malley M.A."/>
            <person name="Stajich J.E."/>
            <person name="Spatafora J.W."/>
            <person name="Visel A."/>
            <person name="Grigoriev I.V."/>
        </authorList>
    </citation>
    <scope>NUCLEOTIDE SEQUENCE [LARGE SCALE GENOMIC DNA]</scope>
    <source>
        <strain evidence="10 11">CBS 931.73</strain>
    </source>
</reference>
<evidence type="ECO:0000256" key="7">
    <source>
        <dbReference type="PROSITE-ProRule" id="PRU00042"/>
    </source>
</evidence>
<organism evidence="10 11">
    <name type="scientific">Basidiobolus meristosporus CBS 931.73</name>
    <dbReference type="NCBI Taxonomy" id="1314790"/>
    <lineage>
        <taxon>Eukaryota</taxon>
        <taxon>Fungi</taxon>
        <taxon>Fungi incertae sedis</taxon>
        <taxon>Zoopagomycota</taxon>
        <taxon>Entomophthoromycotina</taxon>
        <taxon>Basidiobolomycetes</taxon>
        <taxon>Basidiobolales</taxon>
        <taxon>Basidiobolaceae</taxon>
        <taxon>Basidiobolus</taxon>
    </lineage>
</organism>
<dbReference type="EMBL" id="MCFE01001216">
    <property type="protein sequence ID" value="ORX64315.1"/>
    <property type="molecule type" value="Genomic_DNA"/>
</dbReference>
<dbReference type="PANTHER" id="PTHR24394:SF29">
    <property type="entry name" value="MYONEURIN"/>
    <property type="match status" value="1"/>
</dbReference>
<dbReference type="InterPro" id="IPR013087">
    <property type="entry name" value="Znf_C2H2_type"/>
</dbReference>
<gene>
    <name evidence="10" type="ORF">K493DRAFT_321998</name>
</gene>
<comment type="caution">
    <text evidence="10">The sequence shown here is derived from an EMBL/GenBank/DDBJ whole genome shotgun (WGS) entry which is preliminary data.</text>
</comment>
<evidence type="ECO:0000259" key="9">
    <source>
        <dbReference type="PROSITE" id="PS50157"/>
    </source>
</evidence>
<evidence type="ECO:0000256" key="4">
    <source>
        <dbReference type="ARBA" id="ARBA00022771"/>
    </source>
</evidence>
<keyword evidence="4 7" id="KW-0863">Zinc-finger</keyword>
<feature type="region of interest" description="Disordered" evidence="8">
    <location>
        <begin position="72"/>
        <end position="91"/>
    </location>
</feature>
<dbReference type="PROSITE" id="PS50157">
    <property type="entry name" value="ZINC_FINGER_C2H2_2"/>
    <property type="match status" value="2"/>
</dbReference>
<keyword evidence="6" id="KW-0539">Nucleus</keyword>
<dbReference type="PROSITE" id="PS00028">
    <property type="entry name" value="ZINC_FINGER_C2H2_1"/>
    <property type="match status" value="2"/>
</dbReference>
<dbReference type="FunFam" id="3.30.160.60:FF:000303">
    <property type="entry name" value="Zinc finger protein 41"/>
    <property type="match status" value="1"/>
</dbReference>
<protein>
    <recommendedName>
        <fullName evidence="9">C2H2-type domain-containing protein</fullName>
    </recommendedName>
</protein>
<comment type="subcellular location">
    <subcellularLocation>
        <location evidence="1">Nucleus</location>
    </subcellularLocation>
</comment>
<dbReference type="STRING" id="1314790.A0A1Y1VTH5"/>
<dbReference type="GO" id="GO:0008270">
    <property type="term" value="F:zinc ion binding"/>
    <property type="evidence" value="ECO:0007669"/>
    <property type="project" value="UniProtKB-KW"/>
</dbReference>
<dbReference type="Proteomes" id="UP000193498">
    <property type="component" value="Unassembled WGS sequence"/>
</dbReference>
<dbReference type="AlphaFoldDB" id="A0A1Y1VTH5"/>
<dbReference type="InterPro" id="IPR036236">
    <property type="entry name" value="Znf_C2H2_sf"/>
</dbReference>
<sequence length="146" mass="16701">MKATATRTTYRRKPIQITCSVCQKSFNRKDNYMRHFRTHTGEYPHPCPHTNCGKGFTRSDQLLRHLNSKHAELAPRTGSPESDCGSATSEDSLQTVTDHLVPDYTIPDYRKQAFSQSPMCIKNLVNDTVLISPRLESRMELNFLLN</sequence>
<dbReference type="InParanoid" id="A0A1Y1VTH5"/>
<evidence type="ECO:0000256" key="1">
    <source>
        <dbReference type="ARBA" id="ARBA00004123"/>
    </source>
</evidence>
<dbReference type="Pfam" id="PF00096">
    <property type="entry name" value="zf-C2H2"/>
    <property type="match status" value="2"/>
</dbReference>